<protein>
    <recommendedName>
        <fullName evidence="8">Neutral zinc metallopeptidase</fullName>
    </recommendedName>
</protein>
<evidence type="ECO:0000256" key="5">
    <source>
        <dbReference type="SAM" id="Phobius"/>
    </source>
</evidence>
<reference evidence="7" key="1">
    <citation type="submission" date="2019-07" db="EMBL/GenBank/DDBJ databases">
        <title>Chitinimonas sp. nov., isolated from Ny-Alesund, arctica soil.</title>
        <authorList>
            <person name="Xu Q."/>
            <person name="Peng F."/>
        </authorList>
    </citation>
    <scope>NUCLEOTIDE SEQUENCE [LARGE SCALE GENOMIC DNA]</scope>
    <source>
        <strain evidence="7">R3-44</strain>
    </source>
</reference>
<dbReference type="AlphaFoldDB" id="A0A516SDT6"/>
<evidence type="ECO:0000313" key="6">
    <source>
        <dbReference type="EMBL" id="QDQ26315.1"/>
    </source>
</evidence>
<dbReference type="PANTHER" id="PTHR30168">
    <property type="entry name" value="PUTATIVE MEMBRANE PROTEIN YPFJ"/>
    <property type="match status" value="1"/>
</dbReference>
<keyword evidence="7" id="KW-1185">Reference proteome</keyword>
<dbReference type="EMBL" id="CP041730">
    <property type="protein sequence ID" value="QDQ26315.1"/>
    <property type="molecule type" value="Genomic_DNA"/>
</dbReference>
<dbReference type="GO" id="GO:0016020">
    <property type="term" value="C:membrane"/>
    <property type="evidence" value="ECO:0007669"/>
    <property type="project" value="UniProtKB-SubCell"/>
</dbReference>
<dbReference type="Proteomes" id="UP000317550">
    <property type="component" value="Chromosome"/>
</dbReference>
<feature type="transmembrane region" description="Helical" evidence="5">
    <location>
        <begin position="21"/>
        <end position="41"/>
    </location>
</feature>
<evidence type="ECO:0000256" key="4">
    <source>
        <dbReference type="ARBA" id="ARBA00023136"/>
    </source>
</evidence>
<dbReference type="OrthoDB" id="9774900at2"/>
<proteinExistence type="predicted"/>
<keyword evidence="3 5" id="KW-1133">Transmembrane helix</keyword>
<dbReference type="InterPro" id="IPR007343">
    <property type="entry name" value="Uncharacterised_pept_Zn_put"/>
</dbReference>
<gene>
    <name evidence="6" type="ORF">FNU76_08045</name>
</gene>
<evidence type="ECO:0000313" key="7">
    <source>
        <dbReference type="Proteomes" id="UP000317550"/>
    </source>
</evidence>
<dbReference type="KEGG" id="cari:FNU76_08045"/>
<evidence type="ECO:0000256" key="2">
    <source>
        <dbReference type="ARBA" id="ARBA00022692"/>
    </source>
</evidence>
<evidence type="ECO:0000256" key="1">
    <source>
        <dbReference type="ARBA" id="ARBA00004167"/>
    </source>
</evidence>
<accession>A0A516SDT6</accession>
<dbReference type="Pfam" id="PF04228">
    <property type="entry name" value="Zn_peptidase"/>
    <property type="match status" value="1"/>
</dbReference>
<organism evidence="6 7">
    <name type="scientific">Chitinimonas arctica</name>
    <dbReference type="NCBI Taxonomy" id="2594795"/>
    <lineage>
        <taxon>Bacteria</taxon>
        <taxon>Pseudomonadati</taxon>
        <taxon>Pseudomonadota</taxon>
        <taxon>Betaproteobacteria</taxon>
        <taxon>Neisseriales</taxon>
        <taxon>Chitinibacteraceae</taxon>
        <taxon>Chitinimonas</taxon>
    </lineage>
</organism>
<dbReference type="RefSeq" id="WP_144277714.1">
    <property type="nucleotide sequence ID" value="NZ_CP041730.1"/>
</dbReference>
<keyword evidence="4 5" id="KW-0472">Membrane</keyword>
<dbReference type="PANTHER" id="PTHR30168:SF0">
    <property type="entry name" value="INNER MEMBRANE PROTEIN"/>
    <property type="match status" value="1"/>
</dbReference>
<comment type="subcellular location">
    <subcellularLocation>
        <location evidence="1">Membrane</location>
        <topology evidence="1">Single-pass membrane protein</topology>
    </subcellularLocation>
</comment>
<sequence length="287" mass="30920">MRLDDVRESSNVEDRRGEGGVGLGGLGIAGVLLAAAVSWFFGLDFNQAMQLVSGGGQVVQSQQVAARPAKPVPVNDQQARFVAKALAVTEDVWGELFQRQGRVYAPPKLVLFRDRVQTACGTASSAVGPFYCAGEQKLFIDLAFLDHLQKQLGAQGDFARAYVIAHEVGHHIQHLTGALEKAHQQMSRLGGTAANRVSVRLELQADCYAGVWGFYAAQRNLLDPGDAETALNAARAVGDDSLQQRAGHEVVPDSFTHGSATQRMQWFQRGMTGGNPGQCNTFSTERP</sequence>
<name>A0A516SDT6_9NEIS</name>
<keyword evidence="2 5" id="KW-0812">Transmembrane</keyword>
<evidence type="ECO:0008006" key="8">
    <source>
        <dbReference type="Google" id="ProtNLM"/>
    </source>
</evidence>
<evidence type="ECO:0000256" key="3">
    <source>
        <dbReference type="ARBA" id="ARBA00022989"/>
    </source>
</evidence>